<keyword evidence="12" id="KW-1185">Reference proteome</keyword>
<evidence type="ECO:0000313" key="11">
    <source>
        <dbReference type="EMBL" id="CEF69579.1"/>
    </source>
</evidence>
<reference evidence="13" key="3">
    <citation type="submission" date="2020-12" db="UniProtKB">
        <authorList>
            <consortium name="WormBaseParasite"/>
        </authorList>
    </citation>
    <scope>IDENTIFICATION</scope>
</reference>
<keyword evidence="5 9" id="KW-0862">Zinc</keyword>
<dbReference type="PRINTS" id="PR00480">
    <property type="entry name" value="ASTACIN"/>
</dbReference>
<dbReference type="OrthoDB" id="291007at2759"/>
<evidence type="ECO:0000256" key="4">
    <source>
        <dbReference type="ARBA" id="ARBA00022801"/>
    </source>
</evidence>
<dbReference type="WormBase" id="SRAE_2000422700">
    <property type="protein sequence ID" value="SRP08023"/>
    <property type="gene ID" value="WBGene00264456"/>
</dbReference>
<dbReference type="EC" id="3.4.24.-" evidence="9"/>
<dbReference type="EMBL" id="LN609529">
    <property type="protein sequence ID" value="CEF69579.1"/>
    <property type="molecule type" value="Genomic_DNA"/>
</dbReference>
<accession>A0A090MZV2</accession>
<dbReference type="GO" id="GO:0004222">
    <property type="term" value="F:metalloendopeptidase activity"/>
    <property type="evidence" value="ECO:0007669"/>
    <property type="project" value="UniProtKB-UniRule"/>
</dbReference>
<proteinExistence type="predicted"/>
<dbReference type="Pfam" id="PF01400">
    <property type="entry name" value="Astacin"/>
    <property type="match status" value="1"/>
</dbReference>
<evidence type="ECO:0000256" key="9">
    <source>
        <dbReference type="RuleBase" id="RU361183"/>
    </source>
</evidence>
<dbReference type="GeneID" id="36381949"/>
<dbReference type="GO" id="GO:0008270">
    <property type="term" value="F:zinc ion binding"/>
    <property type="evidence" value="ECO:0007669"/>
    <property type="project" value="InterPro"/>
</dbReference>
<dbReference type="SUPFAM" id="SSF49854">
    <property type="entry name" value="Spermadhesin, CUB domain"/>
    <property type="match status" value="1"/>
</dbReference>
<dbReference type="InterPro" id="IPR035914">
    <property type="entry name" value="Sperma_CUB_dom_sf"/>
</dbReference>
<gene>
    <name evidence="11 13 14" type="ORF">SRAE_2000422700</name>
</gene>
<dbReference type="InterPro" id="IPR001506">
    <property type="entry name" value="Peptidase_M12A"/>
</dbReference>
<reference evidence="11" key="2">
    <citation type="submission" date="2014-09" db="EMBL/GenBank/DDBJ databases">
        <authorList>
            <person name="Aslett A.Martin."/>
        </authorList>
    </citation>
    <scope>NUCLEOTIDE SEQUENCE</scope>
    <source>
        <strain evidence="11">ED321 Heterogonic</strain>
    </source>
</reference>
<evidence type="ECO:0000256" key="7">
    <source>
        <dbReference type="ARBA" id="ARBA00023157"/>
    </source>
</evidence>
<feature type="domain" description="Peptidase M12A" evidence="10">
    <location>
        <begin position="35"/>
        <end position="229"/>
    </location>
</feature>
<evidence type="ECO:0000256" key="1">
    <source>
        <dbReference type="ARBA" id="ARBA00022536"/>
    </source>
</evidence>
<evidence type="ECO:0000256" key="8">
    <source>
        <dbReference type="PROSITE-ProRule" id="PRU01211"/>
    </source>
</evidence>
<dbReference type="WBParaSite" id="SRAE_2000422700.1">
    <property type="protein sequence ID" value="SRAE_2000422700.1"/>
    <property type="gene ID" value="WBGene00264456"/>
</dbReference>
<evidence type="ECO:0000259" key="10">
    <source>
        <dbReference type="PROSITE" id="PS51864"/>
    </source>
</evidence>
<keyword evidence="9" id="KW-0732">Signal</keyword>
<reference evidence="12" key="1">
    <citation type="submission" date="2014-09" db="EMBL/GenBank/DDBJ databases">
        <authorList>
            <person name="Martin A.A."/>
        </authorList>
    </citation>
    <scope>NUCLEOTIDE SEQUENCE</scope>
    <source>
        <strain evidence="12">ED321</strain>
    </source>
</reference>
<feature type="chain" id="PRO_5015017764" description="Metalloendopeptidase" evidence="9">
    <location>
        <begin position="22"/>
        <end position="398"/>
    </location>
</feature>
<keyword evidence="1" id="KW-0245">EGF-like domain</keyword>
<name>A0A090MZV2_STRRB</name>
<dbReference type="InterPro" id="IPR006026">
    <property type="entry name" value="Peptidase_Metallo"/>
</dbReference>
<dbReference type="InterPro" id="IPR024079">
    <property type="entry name" value="MetalloPept_cat_dom_sf"/>
</dbReference>
<dbReference type="Gene3D" id="3.40.390.10">
    <property type="entry name" value="Collagenase (Catalytic Domain)"/>
    <property type="match status" value="1"/>
</dbReference>
<dbReference type="PROSITE" id="PS51864">
    <property type="entry name" value="ASTACIN"/>
    <property type="match status" value="1"/>
</dbReference>
<keyword evidence="7" id="KW-1015">Disulfide bond</keyword>
<dbReference type="SUPFAM" id="SSF55486">
    <property type="entry name" value="Metalloproteases ('zincins'), catalytic domain"/>
    <property type="match status" value="1"/>
</dbReference>
<evidence type="ECO:0000313" key="13">
    <source>
        <dbReference type="WBParaSite" id="SRAE_2000422700.1"/>
    </source>
</evidence>
<evidence type="ECO:0000313" key="12">
    <source>
        <dbReference type="Proteomes" id="UP000035682"/>
    </source>
</evidence>
<dbReference type="GO" id="GO:0006508">
    <property type="term" value="P:proteolysis"/>
    <property type="evidence" value="ECO:0007669"/>
    <property type="project" value="UniProtKB-KW"/>
</dbReference>
<comment type="cofactor">
    <cofactor evidence="9">
        <name>Zn(2+)</name>
        <dbReference type="ChEBI" id="CHEBI:29105"/>
    </cofactor>
    <text evidence="9">Binds 1 zinc ion per subunit.</text>
</comment>
<evidence type="ECO:0000256" key="2">
    <source>
        <dbReference type="ARBA" id="ARBA00022670"/>
    </source>
</evidence>
<dbReference type="AlphaFoldDB" id="A0A090MZV2"/>
<sequence>MIFCLIFLTIIKLLLQNVVNCQDNLDINENIRSKRAILNVAKWKWRKFPIKYQVTEGVNLQHILNAVELIQNETCIRFKKVSNLKGEGLKFINSFNCTTEIGKRYGSKPHKIFMPKYCQESYAVERLILHALGSIYETQRPDRDKYISFIKHNTKTELIPYMDEIPGCAVNTYNMAYDYKSVLHISPNFYSVLPGPFFKSKKALHQNQIGYVLHMSFNDAKALNYYYCSKKIDKKLGCKNYGYSDPNNKKKCKCLKFFTGNKCEKFKTNDIKECKVKSEINATHIKKTVRLPVVKECFWRIKAPKDYYIKLKVWVTGKKKEWLHCSTLPYVEVRYIKDKSVSGAIMCGKINGVNIKSEDNYVYIHSNMHKPYLNLKIQYQGVKICKNKKGKIIPCPPS</sequence>
<comment type="caution">
    <text evidence="8">Lacks conserved residue(s) required for the propagation of feature annotation.</text>
</comment>
<dbReference type="SMART" id="SM00235">
    <property type="entry name" value="ZnMc"/>
    <property type="match status" value="1"/>
</dbReference>
<keyword evidence="2 9" id="KW-0645">Protease</keyword>
<organism evidence="11">
    <name type="scientific">Strongyloides ratti</name>
    <name type="common">Parasitic roundworm</name>
    <dbReference type="NCBI Taxonomy" id="34506"/>
    <lineage>
        <taxon>Eukaryota</taxon>
        <taxon>Metazoa</taxon>
        <taxon>Ecdysozoa</taxon>
        <taxon>Nematoda</taxon>
        <taxon>Chromadorea</taxon>
        <taxon>Rhabditida</taxon>
        <taxon>Tylenchina</taxon>
        <taxon>Panagrolaimomorpha</taxon>
        <taxon>Strongyloidoidea</taxon>
        <taxon>Strongyloididae</taxon>
        <taxon>Strongyloides</taxon>
    </lineage>
</organism>
<keyword evidence="4 9" id="KW-0378">Hydrolase</keyword>
<dbReference type="RefSeq" id="XP_024508779.1">
    <property type="nucleotide sequence ID" value="XM_024643071.1"/>
</dbReference>
<protein>
    <recommendedName>
        <fullName evidence="9">Metalloendopeptidase</fullName>
        <ecNumber evidence="9">3.4.24.-</ecNumber>
    </recommendedName>
</protein>
<keyword evidence="6 9" id="KW-0482">Metalloprotease</keyword>
<dbReference type="PANTHER" id="PTHR10127:SF780">
    <property type="entry name" value="METALLOENDOPEPTIDASE"/>
    <property type="match status" value="1"/>
</dbReference>
<feature type="signal peptide" evidence="9">
    <location>
        <begin position="1"/>
        <end position="21"/>
    </location>
</feature>
<dbReference type="CTD" id="36381949"/>
<dbReference type="Proteomes" id="UP000035682">
    <property type="component" value="Unplaced"/>
</dbReference>
<evidence type="ECO:0000256" key="5">
    <source>
        <dbReference type="ARBA" id="ARBA00022833"/>
    </source>
</evidence>
<evidence type="ECO:0000256" key="3">
    <source>
        <dbReference type="ARBA" id="ARBA00022723"/>
    </source>
</evidence>
<evidence type="ECO:0000313" key="14">
    <source>
        <dbReference type="WormBase" id="SRAE_2000422700"/>
    </source>
</evidence>
<dbReference type="PANTHER" id="PTHR10127">
    <property type="entry name" value="DISCOIDIN, CUB, EGF, LAMININ , AND ZINC METALLOPROTEASE DOMAIN CONTAINING"/>
    <property type="match status" value="1"/>
</dbReference>
<evidence type="ECO:0000256" key="6">
    <source>
        <dbReference type="ARBA" id="ARBA00023049"/>
    </source>
</evidence>
<keyword evidence="3 9" id="KW-0479">Metal-binding</keyword>